<feature type="transmembrane region" description="Helical" evidence="1">
    <location>
        <begin position="321"/>
        <end position="342"/>
    </location>
</feature>
<keyword evidence="1" id="KW-1133">Transmembrane helix</keyword>
<keyword evidence="3" id="KW-1185">Reference proteome</keyword>
<comment type="caution">
    <text evidence="2">The sequence shown here is derived from an EMBL/GenBank/DDBJ whole genome shotgun (WGS) entry which is preliminary data.</text>
</comment>
<evidence type="ECO:0000313" key="2">
    <source>
        <dbReference type="EMBL" id="RYC68447.1"/>
    </source>
</evidence>
<feature type="transmembrane region" description="Helical" evidence="1">
    <location>
        <begin position="369"/>
        <end position="391"/>
    </location>
</feature>
<reference evidence="2 3" key="1">
    <citation type="submission" date="2019-01" db="EMBL/GenBank/DDBJ databases">
        <title>Spirosoma flava sp. nov., a propanil-degrading bacterium isolated from herbicide-contaminated soil.</title>
        <authorList>
            <person name="Zhang L."/>
            <person name="Jiang J.-D."/>
        </authorList>
    </citation>
    <scope>NUCLEOTIDE SEQUENCE [LARGE SCALE GENOMIC DNA]</scope>
    <source>
        <strain evidence="2 3">TY50</strain>
    </source>
</reference>
<evidence type="ECO:0000313" key="3">
    <source>
        <dbReference type="Proteomes" id="UP000290407"/>
    </source>
</evidence>
<feature type="transmembrane region" description="Helical" evidence="1">
    <location>
        <begin position="192"/>
        <end position="210"/>
    </location>
</feature>
<accession>A0A4Q2UGI8</accession>
<name>A0A4Q2UGI8_9BACT</name>
<feature type="transmembrane region" description="Helical" evidence="1">
    <location>
        <begin position="217"/>
        <end position="239"/>
    </location>
</feature>
<dbReference type="Proteomes" id="UP000290407">
    <property type="component" value="Unassembled WGS sequence"/>
</dbReference>
<dbReference type="AlphaFoldDB" id="A0A4Q2UGI8"/>
<organism evidence="2 3">
    <name type="scientific">Spirosoma sordidisoli</name>
    <dbReference type="NCBI Taxonomy" id="2502893"/>
    <lineage>
        <taxon>Bacteria</taxon>
        <taxon>Pseudomonadati</taxon>
        <taxon>Bacteroidota</taxon>
        <taxon>Cytophagia</taxon>
        <taxon>Cytophagales</taxon>
        <taxon>Cytophagaceae</taxon>
        <taxon>Spirosoma</taxon>
    </lineage>
</organism>
<keyword evidence="1" id="KW-0472">Membrane</keyword>
<feature type="transmembrane region" description="Helical" evidence="1">
    <location>
        <begin position="245"/>
        <end position="265"/>
    </location>
</feature>
<feature type="transmembrane region" description="Helical" evidence="1">
    <location>
        <begin position="154"/>
        <end position="172"/>
    </location>
</feature>
<proteinExistence type="predicted"/>
<sequence>MNSSPQDILRSVILAETGDKFVVQTPERSFHVGRPLFYILKLSQQGHSPASVREQLAAFGASGLSQEAIEKALTDTLAQITAPAAANPGQKYIQSRIRLLSETQLARLASPLRLLFTRYVFLALFLGCGYLTVRYGIDLLQNGLFQDKVGWTDGFVLVLASYVFLGLISFLHEIGHAAAALRYGIRPKEVGFGFYLIFPVLYTDVTRIWILKRTRRVLVNLSGIYVQLLINAGLIGISLSTDHATVQHVVHSFFLTNTFIALYSLNPYLRNDGYWIVSDLFDVPNLSRSAYELPRRAYQFVQRKGNLWPQGVTSPTQRRTLVIYTSIYWLLLLLLPLGLYRLTLDRYDRILSLIEQVPTLTGGAYYETVWTIVRLTLLYGLVIGLAARMMLITIRGYRTA</sequence>
<protein>
    <recommendedName>
        <fullName evidence="4">M50 family peptidase</fullName>
    </recommendedName>
</protein>
<keyword evidence="1" id="KW-0812">Transmembrane</keyword>
<feature type="transmembrane region" description="Helical" evidence="1">
    <location>
        <begin position="115"/>
        <end position="133"/>
    </location>
</feature>
<dbReference type="RefSeq" id="WP_129603222.1">
    <property type="nucleotide sequence ID" value="NZ_SBLB01000005.1"/>
</dbReference>
<evidence type="ECO:0000256" key="1">
    <source>
        <dbReference type="SAM" id="Phobius"/>
    </source>
</evidence>
<evidence type="ECO:0008006" key="4">
    <source>
        <dbReference type="Google" id="ProtNLM"/>
    </source>
</evidence>
<dbReference type="EMBL" id="SBLB01000005">
    <property type="protein sequence ID" value="RYC68447.1"/>
    <property type="molecule type" value="Genomic_DNA"/>
</dbReference>
<gene>
    <name evidence="2" type="ORF">EQG79_18995</name>
</gene>